<sequence>MYSQLYPDPKYHISDLEWQVLQDIYDILEAVILSTIIHPALSFQWFKENWPQHCLHEAQRIILRELRKSDTVAETTGSSPQQTSCDSQSGFNVFSLIAGSQPEPSTVAGVSASPLESEWDTYCNATNLPDMCVDIIKWWQDADHEFSTMMELLAEDDEDEDEEALEHEEELQGIPPANYNGSEGEYIDINISDGPGWEDMDDC</sequence>
<protein>
    <submittedName>
        <fullName evidence="2">Uncharacterized protein</fullName>
    </submittedName>
</protein>
<dbReference type="Proteomes" id="UP000054279">
    <property type="component" value="Unassembled WGS sequence"/>
</dbReference>
<feature type="compositionally biased region" description="Acidic residues" evidence="1">
    <location>
        <begin position="157"/>
        <end position="171"/>
    </location>
</feature>
<reference evidence="2 3" key="1">
    <citation type="submission" date="2014-06" db="EMBL/GenBank/DDBJ databases">
        <title>Evolutionary Origins and Diversification of the Mycorrhizal Mutualists.</title>
        <authorList>
            <consortium name="DOE Joint Genome Institute"/>
            <consortium name="Mycorrhizal Genomics Consortium"/>
            <person name="Kohler A."/>
            <person name="Kuo A."/>
            <person name="Nagy L.G."/>
            <person name="Floudas D."/>
            <person name="Copeland A."/>
            <person name="Barry K.W."/>
            <person name="Cichocki N."/>
            <person name="Veneault-Fourrey C."/>
            <person name="LaButti K."/>
            <person name="Lindquist E.A."/>
            <person name="Lipzen A."/>
            <person name="Lundell T."/>
            <person name="Morin E."/>
            <person name="Murat C."/>
            <person name="Riley R."/>
            <person name="Ohm R."/>
            <person name="Sun H."/>
            <person name="Tunlid A."/>
            <person name="Henrissat B."/>
            <person name="Grigoriev I.V."/>
            <person name="Hibbett D.S."/>
            <person name="Martin F."/>
        </authorList>
    </citation>
    <scope>NUCLEOTIDE SEQUENCE [LARGE SCALE GENOMIC DNA]</scope>
    <source>
        <strain evidence="2 3">SS14</strain>
    </source>
</reference>
<name>A0A0C9VU78_SPHS4</name>
<dbReference type="OrthoDB" id="2790258at2759"/>
<evidence type="ECO:0000313" key="2">
    <source>
        <dbReference type="EMBL" id="KIJ46217.1"/>
    </source>
</evidence>
<gene>
    <name evidence="2" type="ORF">M422DRAFT_250255</name>
</gene>
<keyword evidence="3" id="KW-1185">Reference proteome</keyword>
<dbReference type="HOGENOM" id="CLU_1349656_0_0_1"/>
<dbReference type="EMBL" id="KN837108">
    <property type="protein sequence ID" value="KIJ46217.1"/>
    <property type="molecule type" value="Genomic_DNA"/>
</dbReference>
<feature type="region of interest" description="Disordered" evidence="1">
    <location>
        <begin position="157"/>
        <end position="203"/>
    </location>
</feature>
<proteinExistence type="predicted"/>
<dbReference type="AlphaFoldDB" id="A0A0C9VU78"/>
<accession>A0A0C9VU78</accession>
<organism evidence="2 3">
    <name type="scientific">Sphaerobolus stellatus (strain SS14)</name>
    <dbReference type="NCBI Taxonomy" id="990650"/>
    <lineage>
        <taxon>Eukaryota</taxon>
        <taxon>Fungi</taxon>
        <taxon>Dikarya</taxon>
        <taxon>Basidiomycota</taxon>
        <taxon>Agaricomycotina</taxon>
        <taxon>Agaricomycetes</taxon>
        <taxon>Phallomycetidae</taxon>
        <taxon>Geastrales</taxon>
        <taxon>Sphaerobolaceae</taxon>
        <taxon>Sphaerobolus</taxon>
    </lineage>
</organism>
<evidence type="ECO:0000313" key="3">
    <source>
        <dbReference type="Proteomes" id="UP000054279"/>
    </source>
</evidence>
<evidence type="ECO:0000256" key="1">
    <source>
        <dbReference type="SAM" id="MobiDB-lite"/>
    </source>
</evidence>